<evidence type="ECO:0000313" key="2">
    <source>
        <dbReference type="Proteomes" id="UP000758155"/>
    </source>
</evidence>
<dbReference type="InterPro" id="IPR052349">
    <property type="entry name" value="Metallo-hydrolase_Enzymes"/>
</dbReference>
<dbReference type="SUPFAM" id="SSF51338">
    <property type="entry name" value="Composite domain of metallo-dependent hydrolases"/>
    <property type="match status" value="1"/>
</dbReference>
<dbReference type="InterPro" id="IPR011059">
    <property type="entry name" value="Metal-dep_hydrolase_composite"/>
</dbReference>
<dbReference type="AlphaFoldDB" id="A0A9P4WSL5"/>
<dbReference type="Gene3D" id="2.30.40.10">
    <property type="entry name" value="Urease, subunit C, domain 1"/>
    <property type="match status" value="1"/>
</dbReference>
<gene>
    <name evidence="1" type="ORF">E8E12_006396</name>
</gene>
<proteinExistence type="predicted"/>
<dbReference type="GO" id="GO:0016814">
    <property type="term" value="F:hydrolase activity, acting on carbon-nitrogen (but not peptide) bonds, in cyclic amidines"/>
    <property type="evidence" value="ECO:0007669"/>
    <property type="project" value="TreeGrafter"/>
</dbReference>
<dbReference type="PANTHER" id="PTHR32027">
    <property type="entry name" value="CYTOSINE DEAMINASE"/>
    <property type="match status" value="1"/>
</dbReference>
<sequence>MLPSTSTLRKIVRVRLPSKQPSQLWDITIKDGKIASVDEHNESTEVDQFGVLDGSKRLIAPSLCHAHIHLDKCFLLQDPKYEDLQIEGGDFKEAMELTSTAKARFEEEDLMRRGGQLIEESIRHGVTAMRAFVEVDGVVRLKCLEAGLKLRENYKQACNIQICAFAQLPLFSGEDGGAEVRSLMEAAASNEGVEVLGSTPYVEDDENRSKENASWISAIALKHKKHLDLHLDYFLEEDKQPLVWDVLKLLKRQNWTHAGGKQVTLGHCTRLTRFGDDEWHQMRQEIGELDVLFVGLPTSDLFMMRTPDNLRGTLPIIELIKQYGLNAAIAINNVGNAFTPQGNCDPLSIAQLGVGLYHAPTKDDVQLLYEAVSSRAKAAIGHEPSTLGLGPGEPADFVLFDSTNSGWRCRKSIAELVYDAGTVRQTIYRGQATAPYG</sequence>
<reference evidence="1" key="1">
    <citation type="submission" date="2019-04" db="EMBL/GenBank/DDBJ databases">
        <title>Sequencing of skin fungus with MAO and IRED activity.</title>
        <authorList>
            <person name="Marsaioli A.J."/>
            <person name="Bonatto J.M.C."/>
            <person name="Reis Junior O."/>
        </authorList>
    </citation>
    <scope>NUCLEOTIDE SEQUENCE</scope>
    <source>
        <strain evidence="1">28M1</strain>
    </source>
</reference>
<dbReference type="Proteomes" id="UP000758155">
    <property type="component" value="Unassembled WGS sequence"/>
</dbReference>
<evidence type="ECO:0000313" key="1">
    <source>
        <dbReference type="EMBL" id="KAF3040492.1"/>
    </source>
</evidence>
<dbReference type="Gene3D" id="3.20.20.140">
    <property type="entry name" value="Metal-dependent hydrolases"/>
    <property type="match status" value="1"/>
</dbReference>
<keyword evidence="2" id="KW-1185">Reference proteome</keyword>
<evidence type="ECO:0008006" key="3">
    <source>
        <dbReference type="Google" id="ProtNLM"/>
    </source>
</evidence>
<protein>
    <recommendedName>
        <fullName evidence="3">Hydrolase</fullName>
    </recommendedName>
</protein>
<dbReference type="OrthoDB" id="10266980at2759"/>
<name>A0A9P4WSL5_9PLEO</name>
<accession>A0A9P4WSL5</accession>
<organism evidence="1 2">
    <name type="scientific">Didymella heteroderae</name>
    <dbReference type="NCBI Taxonomy" id="1769908"/>
    <lineage>
        <taxon>Eukaryota</taxon>
        <taxon>Fungi</taxon>
        <taxon>Dikarya</taxon>
        <taxon>Ascomycota</taxon>
        <taxon>Pezizomycotina</taxon>
        <taxon>Dothideomycetes</taxon>
        <taxon>Pleosporomycetidae</taxon>
        <taxon>Pleosporales</taxon>
        <taxon>Pleosporineae</taxon>
        <taxon>Didymellaceae</taxon>
        <taxon>Didymella</taxon>
    </lineage>
</organism>
<dbReference type="InterPro" id="IPR032466">
    <property type="entry name" value="Metal_Hydrolase"/>
</dbReference>
<dbReference type="PANTHER" id="PTHR32027:SF0">
    <property type="entry name" value="CYTOSINE DEAMINASE"/>
    <property type="match status" value="1"/>
</dbReference>
<dbReference type="EMBL" id="SWKV01000025">
    <property type="protein sequence ID" value="KAF3040492.1"/>
    <property type="molecule type" value="Genomic_DNA"/>
</dbReference>
<comment type="caution">
    <text evidence="1">The sequence shown here is derived from an EMBL/GenBank/DDBJ whole genome shotgun (WGS) entry which is preliminary data.</text>
</comment>
<dbReference type="SUPFAM" id="SSF51556">
    <property type="entry name" value="Metallo-dependent hydrolases"/>
    <property type="match status" value="1"/>
</dbReference>